<keyword evidence="2 5" id="KW-0645">Protease</keyword>
<feature type="active site" description="Charge relay system" evidence="5">
    <location>
        <position position="110"/>
    </location>
</feature>
<name>A0AAV9XQK2_9PEZI</name>
<dbReference type="InterPro" id="IPR015500">
    <property type="entry name" value="Peptidase_S8_subtilisin-rel"/>
</dbReference>
<keyword evidence="3 5" id="KW-0378">Hydrolase</keyword>
<dbReference type="GO" id="GO:0006508">
    <property type="term" value="P:proteolysis"/>
    <property type="evidence" value="ECO:0007669"/>
    <property type="project" value="UniProtKB-KW"/>
</dbReference>
<feature type="chain" id="PRO_5043788072" evidence="7">
    <location>
        <begin position="21"/>
        <end position="325"/>
    </location>
</feature>
<feature type="active site" description="Charge relay system" evidence="5">
    <location>
        <position position="266"/>
    </location>
</feature>
<protein>
    <submittedName>
        <fullName evidence="9">Suppressor of the cold-sensitive snRNP biogenesis mutant brr1-1</fullName>
    </submittedName>
</protein>
<evidence type="ECO:0000256" key="4">
    <source>
        <dbReference type="ARBA" id="ARBA00022825"/>
    </source>
</evidence>
<dbReference type="SUPFAM" id="SSF52743">
    <property type="entry name" value="Subtilisin-like"/>
    <property type="match status" value="1"/>
</dbReference>
<dbReference type="EMBL" id="JAVHJO010000001">
    <property type="protein sequence ID" value="KAK6544313.1"/>
    <property type="molecule type" value="Genomic_DNA"/>
</dbReference>
<dbReference type="InterPro" id="IPR023827">
    <property type="entry name" value="Peptidase_S8_Asp-AS"/>
</dbReference>
<dbReference type="AlphaFoldDB" id="A0AAV9XQK2"/>
<keyword evidence="7" id="KW-0732">Signal</keyword>
<feature type="domain" description="Peptidase S8/S53" evidence="8">
    <location>
        <begin position="71"/>
        <end position="301"/>
    </location>
</feature>
<comment type="caution">
    <text evidence="9">The sequence shown here is derived from an EMBL/GenBank/DDBJ whole genome shotgun (WGS) entry which is preliminary data.</text>
</comment>
<keyword evidence="4 5" id="KW-0720">Serine protease</keyword>
<dbReference type="InterPro" id="IPR000209">
    <property type="entry name" value="Peptidase_S8/S53_dom"/>
</dbReference>
<sequence>MKYRYVWSAVVLANIAPALAAPNVDIRSISRRDNIVEQSDAQWGLQRISSGKKVEGNGRFVYRYDGELDTGAGVDVYVVDTGVDTSNSEFESRASVVKNGLLDPDDIVGHGSHVAGIVGGKTYGVAKKVNILSVKIGDKRIDYLTAVEGITAAVRRHASRKSESNFIASVLNISLEFLNSSEMKGALQRAANVGMHIVVAAGNAGKDACQSYPASYNQDIKSLIVVGNLDMNDSLHSTSNYGKCVDISAPGTDITSVNGEKDTGTSFAAPMVAGVVAGQALRHKELRTDPMGMKNLILGMAAKGITNAGEKAETPDRILNMSASQ</sequence>
<dbReference type="InterPro" id="IPR050131">
    <property type="entry name" value="Peptidase_S8_subtilisin-like"/>
</dbReference>
<feature type="signal peptide" evidence="7">
    <location>
        <begin position="1"/>
        <end position="20"/>
    </location>
</feature>
<dbReference type="GO" id="GO:0004252">
    <property type="term" value="F:serine-type endopeptidase activity"/>
    <property type="evidence" value="ECO:0007669"/>
    <property type="project" value="UniProtKB-UniRule"/>
</dbReference>
<evidence type="ECO:0000313" key="10">
    <source>
        <dbReference type="Proteomes" id="UP001365542"/>
    </source>
</evidence>
<evidence type="ECO:0000256" key="2">
    <source>
        <dbReference type="ARBA" id="ARBA00022670"/>
    </source>
</evidence>
<dbReference type="PRINTS" id="PR00723">
    <property type="entry name" value="SUBTILISIN"/>
</dbReference>
<reference evidence="9 10" key="1">
    <citation type="submission" date="2019-10" db="EMBL/GenBank/DDBJ databases">
        <authorList>
            <person name="Palmer J.M."/>
        </authorList>
    </citation>
    <scope>NUCLEOTIDE SEQUENCE [LARGE SCALE GENOMIC DNA]</scope>
    <source>
        <strain evidence="9 10">TWF694</strain>
    </source>
</reference>
<dbReference type="Proteomes" id="UP001365542">
    <property type="component" value="Unassembled WGS sequence"/>
</dbReference>
<evidence type="ECO:0000256" key="5">
    <source>
        <dbReference type="PROSITE-ProRule" id="PRU01240"/>
    </source>
</evidence>
<dbReference type="Pfam" id="PF00082">
    <property type="entry name" value="Peptidase_S8"/>
    <property type="match status" value="1"/>
</dbReference>
<feature type="active site" description="Charge relay system" evidence="5">
    <location>
        <position position="80"/>
    </location>
</feature>
<dbReference type="PANTHER" id="PTHR43806">
    <property type="entry name" value="PEPTIDASE S8"/>
    <property type="match status" value="1"/>
</dbReference>
<dbReference type="PROSITE" id="PS51892">
    <property type="entry name" value="SUBTILASE"/>
    <property type="match status" value="1"/>
</dbReference>
<dbReference type="Gene3D" id="3.40.50.200">
    <property type="entry name" value="Peptidase S8/S53 domain"/>
    <property type="match status" value="1"/>
</dbReference>
<proteinExistence type="inferred from homology"/>
<evidence type="ECO:0000256" key="7">
    <source>
        <dbReference type="SAM" id="SignalP"/>
    </source>
</evidence>
<evidence type="ECO:0000259" key="8">
    <source>
        <dbReference type="Pfam" id="PF00082"/>
    </source>
</evidence>
<evidence type="ECO:0000256" key="1">
    <source>
        <dbReference type="ARBA" id="ARBA00011073"/>
    </source>
</evidence>
<dbReference type="PROSITE" id="PS00136">
    <property type="entry name" value="SUBTILASE_ASP"/>
    <property type="match status" value="1"/>
</dbReference>
<evidence type="ECO:0000313" key="9">
    <source>
        <dbReference type="EMBL" id="KAK6544313.1"/>
    </source>
</evidence>
<dbReference type="PROSITE" id="PS00138">
    <property type="entry name" value="SUBTILASE_SER"/>
    <property type="match status" value="1"/>
</dbReference>
<organism evidence="9 10">
    <name type="scientific">Orbilia ellipsospora</name>
    <dbReference type="NCBI Taxonomy" id="2528407"/>
    <lineage>
        <taxon>Eukaryota</taxon>
        <taxon>Fungi</taxon>
        <taxon>Dikarya</taxon>
        <taxon>Ascomycota</taxon>
        <taxon>Pezizomycotina</taxon>
        <taxon>Orbiliomycetes</taxon>
        <taxon>Orbiliales</taxon>
        <taxon>Orbiliaceae</taxon>
        <taxon>Orbilia</taxon>
    </lineage>
</organism>
<accession>A0AAV9XQK2</accession>
<dbReference type="InterPro" id="IPR022398">
    <property type="entry name" value="Peptidase_S8_His-AS"/>
</dbReference>
<evidence type="ECO:0000256" key="6">
    <source>
        <dbReference type="RuleBase" id="RU003355"/>
    </source>
</evidence>
<gene>
    <name evidence="9" type="primary">SUB2_2</name>
    <name evidence="9" type="ORF">TWF694_001013</name>
</gene>
<evidence type="ECO:0000256" key="3">
    <source>
        <dbReference type="ARBA" id="ARBA00022801"/>
    </source>
</evidence>
<dbReference type="InterPro" id="IPR023828">
    <property type="entry name" value="Peptidase_S8_Ser-AS"/>
</dbReference>
<dbReference type="InterPro" id="IPR036852">
    <property type="entry name" value="Peptidase_S8/S53_dom_sf"/>
</dbReference>
<dbReference type="PANTHER" id="PTHR43806:SF13">
    <property type="entry name" value="SUBTILASE-TYPE PROTEINASE RRT12"/>
    <property type="match status" value="1"/>
</dbReference>
<comment type="similarity">
    <text evidence="1 5 6">Belongs to the peptidase S8 family.</text>
</comment>
<keyword evidence="10" id="KW-1185">Reference proteome</keyword>
<dbReference type="PROSITE" id="PS00137">
    <property type="entry name" value="SUBTILASE_HIS"/>
    <property type="match status" value="1"/>
</dbReference>